<accession>A0AA39QQE6</accession>
<dbReference type="GO" id="GO:0046983">
    <property type="term" value="F:protein dimerization activity"/>
    <property type="evidence" value="ECO:0007669"/>
    <property type="project" value="InterPro"/>
</dbReference>
<feature type="domain" description="O-methyltransferase dimerisation" evidence="6">
    <location>
        <begin position="70"/>
        <end position="137"/>
    </location>
</feature>
<sequence length="411" mass="45136">MELCRLTDLLNSTTHNLAALNKSYSASSSVEALGKADHIELLAAARRLVTALEVPEMTILKISKGPAGHAALRTALMLNVFDNWTSEERRSASDLASQTGSEELLLTRIMRTLASIGIFEEQGENTYMHNTLSRALTDVTFRTLIIGLSSTASLTMAKLPEYLASSGFSNPSDPENSLFHYCLETKLNMFQWLKTQPEQLTMFSEFNAAGTRLQASSLKATISALFPKKEPVGTVNAIDTTENLVMMVDIGAGRGRILKEFRRERPDLVGRMIAQDLPEVIAGIAPSNGVETMCHDFFQPQPVEGASVYFFRHILHDWPDVACRQILTNTISALTPNYSEIVIVDQVLPNTGVAPFSAFMDLTMMTFGGMERTEKQWRILLEGVGLSITSIEGPKAGILSLDSTIKASLRV</sequence>
<feature type="domain" description="O-methyltransferase C-terminal" evidence="5">
    <location>
        <begin position="237"/>
        <end position="386"/>
    </location>
</feature>
<comment type="caution">
    <text evidence="7">The sequence shown here is derived from an EMBL/GenBank/DDBJ whole genome shotgun (WGS) entry which is preliminary data.</text>
</comment>
<dbReference type="InterPro" id="IPR016461">
    <property type="entry name" value="COMT-like"/>
</dbReference>
<evidence type="ECO:0000256" key="4">
    <source>
        <dbReference type="PIRSR" id="PIRSR005739-1"/>
    </source>
</evidence>
<dbReference type="Gene3D" id="3.40.50.150">
    <property type="entry name" value="Vaccinia Virus protein VP39"/>
    <property type="match status" value="1"/>
</dbReference>
<dbReference type="GO" id="GO:0008171">
    <property type="term" value="F:O-methyltransferase activity"/>
    <property type="evidence" value="ECO:0007669"/>
    <property type="project" value="InterPro"/>
</dbReference>
<dbReference type="InterPro" id="IPR012967">
    <property type="entry name" value="COMT_dimerisation"/>
</dbReference>
<dbReference type="GO" id="GO:0032259">
    <property type="term" value="P:methylation"/>
    <property type="evidence" value="ECO:0007669"/>
    <property type="project" value="UniProtKB-KW"/>
</dbReference>
<dbReference type="Pfam" id="PF00891">
    <property type="entry name" value="Methyltransf_2"/>
    <property type="match status" value="1"/>
</dbReference>
<dbReference type="InterPro" id="IPR036390">
    <property type="entry name" value="WH_DNA-bd_sf"/>
</dbReference>
<name>A0AA39QQE6_9LECA</name>
<organism evidence="7 8">
    <name type="scientific">Cladonia borealis</name>
    <dbReference type="NCBI Taxonomy" id="184061"/>
    <lineage>
        <taxon>Eukaryota</taxon>
        <taxon>Fungi</taxon>
        <taxon>Dikarya</taxon>
        <taxon>Ascomycota</taxon>
        <taxon>Pezizomycotina</taxon>
        <taxon>Lecanoromycetes</taxon>
        <taxon>OSLEUM clade</taxon>
        <taxon>Lecanoromycetidae</taxon>
        <taxon>Lecanorales</taxon>
        <taxon>Lecanorineae</taxon>
        <taxon>Cladoniaceae</taxon>
        <taxon>Cladonia</taxon>
    </lineage>
</organism>
<dbReference type="AlphaFoldDB" id="A0AA39QQE6"/>
<dbReference type="PANTHER" id="PTHR43712">
    <property type="entry name" value="PUTATIVE (AFU_ORTHOLOGUE AFUA_4G14580)-RELATED"/>
    <property type="match status" value="1"/>
</dbReference>
<evidence type="ECO:0000256" key="3">
    <source>
        <dbReference type="ARBA" id="ARBA00022691"/>
    </source>
</evidence>
<dbReference type="PIRSF" id="PIRSF005739">
    <property type="entry name" value="O-mtase"/>
    <property type="match status" value="1"/>
</dbReference>
<keyword evidence="2" id="KW-0808">Transferase</keyword>
<evidence type="ECO:0000256" key="2">
    <source>
        <dbReference type="ARBA" id="ARBA00022679"/>
    </source>
</evidence>
<evidence type="ECO:0008006" key="9">
    <source>
        <dbReference type="Google" id="ProtNLM"/>
    </source>
</evidence>
<dbReference type="SUPFAM" id="SSF46785">
    <property type="entry name" value="Winged helix' DNA-binding domain"/>
    <property type="match status" value="1"/>
</dbReference>
<protein>
    <recommendedName>
        <fullName evidence="9">O-methyltransferase</fullName>
    </recommendedName>
</protein>
<dbReference type="InterPro" id="IPR001077">
    <property type="entry name" value="COMT_C"/>
</dbReference>
<dbReference type="InterPro" id="IPR036388">
    <property type="entry name" value="WH-like_DNA-bd_sf"/>
</dbReference>
<evidence type="ECO:0000259" key="5">
    <source>
        <dbReference type="Pfam" id="PF00891"/>
    </source>
</evidence>
<dbReference type="Proteomes" id="UP001166286">
    <property type="component" value="Unassembled WGS sequence"/>
</dbReference>
<dbReference type="PROSITE" id="PS51683">
    <property type="entry name" value="SAM_OMT_II"/>
    <property type="match status" value="1"/>
</dbReference>
<dbReference type="InterPro" id="IPR029063">
    <property type="entry name" value="SAM-dependent_MTases_sf"/>
</dbReference>
<dbReference type="PANTHER" id="PTHR43712:SF2">
    <property type="entry name" value="O-METHYLTRANSFERASE CICE"/>
    <property type="match status" value="1"/>
</dbReference>
<keyword evidence="8" id="KW-1185">Reference proteome</keyword>
<dbReference type="Pfam" id="PF08100">
    <property type="entry name" value="Dimerisation"/>
    <property type="match status" value="1"/>
</dbReference>
<evidence type="ECO:0000256" key="1">
    <source>
        <dbReference type="ARBA" id="ARBA00022603"/>
    </source>
</evidence>
<dbReference type="Gene3D" id="1.10.10.10">
    <property type="entry name" value="Winged helix-like DNA-binding domain superfamily/Winged helix DNA-binding domain"/>
    <property type="match status" value="1"/>
</dbReference>
<keyword evidence="1" id="KW-0489">Methyltransferase</keyword>
<dbReference type="SUPFAM" id="SSF53335">
    <property type="entry name" value="S-adenosyl-L-methionine-dependent methyltransferases"/>
    <property type="match status" value="1"/>
</dbReference>
<evidence type="ECO:0000259" key="6">
    <source>
        <dbReference type="Pfam" id="PF08100"/>
    </source>
</evidence>
<proteinExistence type="predicted"/>
<keyword evidence="3" id="KW-0949">S-adenosyl-L-methionine</keyword>
<evidence type="ECO:0000313" key="8">
    <source>
        <dbReference type="Proteomes" id="UP001166286"/>
    </source>
</evidence>
<gene>
    <name evidence="7" type="ORF">JMJ35_010258</name>
</gene>
<reference evidence="7" key="1">
    <citation type="submission" date="2023-03" db="EMBL/GenBank/DDBJ databases">
        <title>Complete genome of Cladonia borealis.</title>
        <authorList>
            <person name="Park H."/>
        </authorList>
    </citation>
    <scope>NUCLEOTIDE SEQUENCE</scope>
    <source>
        <strain evidence="7">ANT050790</strain>
    </source>
</reference>
<feature type="active site" description="Proton acceptor" evidence="4">
    <location>
        <position position="316"/>
    </location>
</feature>
<dbReference type="EMBL" id="JAFEKC020000024">
    <property type="protein sequence ID" value="KAK0507220.1"/>
    <property type="molecule type" value="Genomic_DNA"/>
</dbReference>
<evidence type="ECO:0000313" key="7">
    <source>
        <dbReference type="EMBL" id="KAK0507220.1"/>
    </source>
</evidence>